<dbReference type="OrthoDB" id="3437960at2759"/>
<dbReference type="VEuPathDB" id="FungiDB:PV09_02968"/>
<keyword evidence="3" id="KW-0677">Repeat</keyword>
<keyword evidence="11" id="KW-1185">Reference proteome</keyword>
<keyword evidence="4 7" id="KW-0863">Zinc-finger</keyword>
<dbReference type="Gene3D" id="3.30.160.60">
    <property type="entry name" value="Classic Zinc Finger"/>
    <property type="match status" value="4"/>
</dbReference>
<dbReference type="InterPro" id="IPR036236">
    <property type="entry name" value="Znf_C2H2_sf"/>
</dbReference>
<dbReference type="SUPFAM" id="SSF57667">
    <property type="entry name" value="beta-beta-alpha zinc fingers"/>
    <property type="match status" value="3"/>
</dbReference>
<keyword evidence="5" id="KW-0862">Zinc</keyword>
<keyword evidence="6" id="KW-0539">Nucleus</keyword>
<evidence type="ECO:0000256" key="8">
    <source>
        <dbReference type="SAM" id="MobiDB-lite"/>
    </source>
</evidence>
<dbReference type="AlphaFoldDB" id="A0A0D1Z0Q2"/>
<dbReference type="HOGENOM" id="CLU_511113_0_0_1"/>
<evidence type="ECO:0000256" key="2">
    <source>
        <dbReference type="ARBA" id="ARBA00022723"/>
    </source>
</evidence>
<dbReference type="EMBL" id="KN847535">
    <property type="protein sequence ID" value="KIW06537.1"/>
    <property type="molecule type" value="Genomic_DNA"/>
</dbReference>
<evidence type="ECO:0000313" key="11">
    <source>
        <dbReference type="Proteomes" id="UP000053259"/>
    </source>
</evidence>
<feature type="domain" description="C2H2-type" evidence="9">
    <location>
        <begin position="487"/>
        <end position="515"/>
    </location>
</feature>
<dbReference type="InterPro" id="IPR013087">
    <property type="entry name" value="Znf_C2H2_type"/>
</dbReference>
<dbReference type="Proteomes" id="UP000053259">
    <property type="component" value="Unassembled WGS sequence"/>
</dbReference>
<evidence type="ECO:0000259" key="9">
    <source>
        <dbReference type="PROSITE" id="PS50157"/>
    </source>
</evidence>
<evidence type="ECO:0000256" key="5">
    <source>
        <dbReference type="ARBA" id="ARBA00022833"/>
    </source>
</evidence>
<dbReference type="PROSITE" id="PS00028">
    <property type="entry name" value="ZINC_FINGER_C2H2_1"/>
    <property type="match status" value="1"/>
</dbReference>
<dbReference type="InterPro" id="IPR050888">
    <property type="entry name" value="ZnF_C2H2-type_TF"/>
</dbReference>
<dbReference type="GeneID" id="27310941"/>
<feature type="domain" description="C2H2-type" evidence="9">
    <location>
        <begin position="459"/>
        <end position="486"/>
    </location>
</feature>
<feature type="region of interest" description="Disordered" evidence="8">
    <location>
        <begin position="496"/>
        <end position="533"/>
    </location>
</feature>
<evidence type="ECO:0000256" key="1">
    <source>
        <dbReference type="ARBA" id="ARBA00004123"/>
    </source>
</evidence>
<comment type="subcellular location">
    <subcellularLocation>
        <location evidence="1">Nucleus</location>
    </subcellularLocation>
</comment>
<feature type="domain" description="C2H2-type" evidence="9">
    <location>
        <begin position="423"/>
        <end position="458"/>
    </location>
</feature>
<dbReference type="RefSeq" id="XP_016216406.1">
    <property type="nucleotide sequence ID" value="XM_016356100.1"/>
</dbReference>
<proteinExistence type="predicted"/>
<evidence type="ECO:0000313" key="10">
    <source>
        <dbReference type="EMBL" id="KIW06537.1"/>
    </source>
</evidence>
<reference evidence="10 11" key="1">
    <citation type="submission" date="2015-01" db="EMBL/GenBank/DDBJ databases">
        <title>The Genome Sequence of Ochroconis gallopava CBS43764.</title>
        <authorList>
            <consortium name="The Broad Institute Genomics Platform"/>
            <person name="Cuomo C."/>
            <person name="de Hoog S."/>
            <person name="Gorbushina A."/>
            <person name="Stielow B."/>
            <person name="Teixiera M."/>
            <person name="Abouelleil A."/>
            <person name="Chapman S.B."/>
            <person name="Priest M."/>
            <person name="Young S.K."/>
            <person name="Wortman J."/>
            <person name="Nusbaum C."/>
            <person name="Birren B."/>
        </authorList>
    </citation>
    <scope>NUCLEOTIDE SEQUENCE [LARGE SCALE GENOMIC DNA]</scope>
    <source>
        <strain evidence="10 11">CBS 43764</strain>
    </source>
</reference>
<evidence type="ECO:0000256" key="6">
    <source>
        <dbReference type="ARBA" id="ARBA00023242"/>
    </source>
</evidence>
<dbReference type="STRING" id="253628.A0A0D1Z0Q2"/>
<dbReference type="SMART" id="SM00355">
    <property type="entry name" value="ZnF_C2H2"/>
    <property type="match status" value="5"/>
</dbReference>
<gene>
    <name evidence="10" type="ORF">PV09_02968</name>
</gene>
<organism evidence="10 11">
    <name type="scientific">Verruconis gallopava</name>
    <dbReference type="NCBI Taxonomy" id="253628"/>
    <lineage>
        <taxon>Eukaryota</taxon>
        <taxon>Fungi</taxon>
        <taxon>Dikarya</taxon>
        <taxon>Ascomycota</taxon>
        <taxon>Pezizomycotina</taxon>
        <taxon>Dothideomycetes</taxon>
        <taxon>Pleosporomycetidae</taxon>
        <taxon>Venturiales</taxon>
        <taxon>Sympoventuriaceae</taxon>
        <taxon>Verruconis</taxon>
    </lineage>
</organism>
<feature type="domain" description="C2H2-type" evidence="9">
    <location>
        <begin position="392"/>
        <end position="422"/>
    </location>
</feature>
<accession>A0A0D1Z0Q2</accession>
<dbReference type="PROSITE" id="PS50157">
    <property type="entry name" value="ZINC_FINGER_C2H2_2"/>
    <property type="match status" value="4"/>
</dbReference>
<dbReference type="PANTHER" id="PTHR24406">
    <property type="entry name" value="TRANSCRIPTIONAL REPRESSOR CTCFL-RELATED"/>
    <property type="match status" value="1"/>
</dbReference>
<name>A0A0D1Z0Q2_9PEZI</name>
<sequence>MTAANPSDVQLIAPALLQLNRGDGSNINSSANKSALYGQCSSATCGAPITSFPDCLECRNSAHLNLQCDSCWTDCTSPCNDDDCHIPQPCYDEHCAVDSCVDSACAAESCTDATCPETVHCNATCFDSSCLYEFGGGPEAAGYDTLYCGQGQCFGFLPVGPGLEGFGGAGLDVDLQQCSHMASSLSSSVAWGSLGVSSNHVVQQQNDHIHQSSGNKRRRIDLSLSEAAGGLQDHCWSHSHFDSVFSNEEIDVALQNALPGSQSVPPLEFNCQATCHHQLKRNMDDWANDLAQGLPCHITHEKCSHPPQPVLRRHTHRSPNRPAKILPNPELAQAVSPATQKTRTESGRLDLICQWVTDASTASICGHRFSCEKDLDEHLQKAHTSKLGPKSFTCCWKGCSTTFKHRGKLNRHISGAHSKYHAYVCTHVDASTAEPCGRTFCTKEQLKNHETTHTGERKYKCRFCDHTSATKTQHNTHERIHTKEKPYQCPWCGHSSGDSSNLSKHIRNKHPGMAGRGARKSTEVDISPASLSV</sequence>
<dbReference type="FunFam" id="3.30.160.60:FF:000446">
    <property type="entry name" value="Zinc finger protein"/>
    <property type="match status" value="1"/>
</dbReference>
<keyword evidence="2" id="KW-0479">Metal-binding</keyword>
<dbReference type="InParanoid" id="A0A0D1Z0Q2"/>
<evidence type="ECO:0000256" key="3">
    <source>
        <dbReference type="ARBA" id="ARBA00022737"/>
    </source>
</evidence>
<dbReference type="GO" id="GO:0005634">
    <property type="term" value="C:nucleus"/>
    <property type="evidence" value="ECO:0007669"/>
    <property type="project" value="UniProtKB-SubCell"/>
</dbReference>
<evidence type="ECO:0000256" key="4">
    <source>
        <dbReference type="ARBA" id="ARBA00022771"/>
    </source>
</evidence>
<dbReference type="GO" id="GO:0008270">
    <property type="term" value="F:zinc ion binding"/>
    <property type="evidence" value="ECO:0007669"/>
    <property type="project" value="UniProtKB-KW"/>
</dbReference>
<evidence type="ECO:0000256" key="7">
    <source>
        <dbReference type="PROSITE-ProRule" id="PRU00042"/>
    </source>
</evidence>
<protein>
    <recommendedName>
        <fullName evidence="9">C2H2-type domain-containing protein</fullName>
    </recommendedName>
</protein>